<dbReference type="InterPro" id="IPR002812">
    <property type="entry name" value="DHQS"/>
</dbReference>
<reference evidence="8 9" key="1">
    <citation type="submission" date="2023-07" db="EMBL/GenBank/DDBJ databases">
        <title>Closed genoem sequence of Methanomicrococcus sp. Hf6.</title>
        <authorList>
            <person name="Poehlein A."/>
            <person name="Protasov E."/>
            <person name="Platt K."/>
            <person name="Reeh H."/>
            <person name="Daniel R."/>
            <person name="Brune A."/>
        </authorList>
    </citation>
    <scope>NUCLEOTIDE SEQUENCE [LARGE SCALE GENOMIC DNA]</scope>
    <source>
        <strain evidence="8 9">Hf6</strain>
    </source>
</reference>
<dbReference type="EC" id="1.4.1.24" evidence="5"/>
<dbReference type="Pfam" id="PF26558">
    <property type="entry name" value="DHQS_2nd"/>
    <property type="match status" value="1"/>
</dbReference>
<dbReference type="RefSeq" id="WP_316556954.1">
    <property type="nucleotide sequence ID" value="NZ_CP131059.1"/>
</dbReference>
<name>A0AA96ZU18_9EURY</name>
<evidence type="ECO:0000256" key="2">
    <source>
        <dbReference type="ARBA" id="ARBA00023002"/>
    </source>
</evidence>
<organism evidence="8 9">
    <name type="scientific">Methanimicrococcus hongohii</name>
    <dbReference type="NCBI Taxonomy" id="3028295"/>
    <lineage>
        <taxon>Archaea</taxon>
        <taxon>Methanobacteriati</taxon>
        <taxon>Methanobacteriota</taxon>
        <taxon>Stenosarchaea group</taxon>
        <taxon>Methanomicrobia</taxon>
        <taxon>Methanosarcinales</taxon>
        <taxon>Methanosarcinaceae</taxon>
        <taxon>Methanimicrococcus</taxon>
    </lineage>
</organism>
<dbReference type="InterPro" id="IPR030960">
    <property type="entry name" value="DHQS/DOIS_N"/>
</dbReference>
<comment type="function">
    <text evidence="5">Catalyzes the oxidative deamination and cyclization of 2-amino-3,7-dideoxy-D-threo-hept-6-ulosonic acid (ADH) to yield 3-dehydroquinate (DHQ), which is fed into the canonical shikimic pathway of aromatic amino acid biosynthesis.</text>
</comment>
<protein>
    <recommendedName>
        <fullName evidence="5">3-dehydroquinate synthase</fullName>
        <shortName evidence="5">DHQ synthase</shortName>
        <ecNumber evidence="5">1.4.1.24</ecNumber>
    </recommendedName>
    <alternativeName>
        <fullName evidence="5">3-dehydroquinate synthase II</fullName>
    </alternativeName>
</protein>
<sequence>MKNVWINATEGNWDQKRNKITSAMEAGADFVLADAADLSEIKKLGKIKTACFFDGKNKSGSGAKTTAAAAANADADVLVWDIPILSENDDEKGETPELKQMKEQKATGRSVAAYVDIQNKKTELFAAVVGKTADYLIISAGDWRIIPLENLIAALEKFDVEIITDVKSLEEAQTSLQILEKGVDGVMIESDDMSEIKEIANAVKMSGRTSEDLVPAKIVTVRQLSMGDRVCIDTCNLMTPGEGMLIGSQSAGLFLIHSEVDESPYVASRPFRVNAGAVYSYLKINDITRYLSELKAGDDVTIIDAKGQTRPGIVGRVKIESRPMMLLEAEAEGKVLKVILQNAETVKLVKPDGKSVSITQIQVGDEVLVKIEEAGRHFGMKVTEKIIEN</sequence>
<keyword evidence="1 5" id="KW-0028">Amino-acid biosynthesis</keyword>
<evidence type="ECO:0000313" key="8">
    <source>
        <dbReference type="EMBL" id="WNY23796.1"/>
    </source>
</evidence>
<keyword evidence="9" id="KW-1185">Reference proteome</keyword>
<proteinExistence type="inferred from homology"/>
<evidence type="ECO:0000256" key="3">
    <source>
        <dbReference type="ARBA" id="ARBA00023027"/>
    </source>
</evidence>
<dbReference type="GO" id="GO:0008652">
    <property type="term" value="P:amino acid biosynthetic process"/>
    <property type="evidence" value="ECO:0007669"/>
    <property type="project" value="UniProtKB-KW"/>
</dbReference>
<dbReference type="Pfam" id="PF01959">
    <property type="entry name" value="DHQS"/>
    <property type="match status" value="1"/>
</dbReference>
<dbReference type="GO" id="GO:0003856">
    <property type="term" value="F:3-dehydroquinate synthase activity"/>
    <property type="evidence" value="ECO:0007669"/>
    <property type="project" value="InterPro"/>
</dbReference>
<evidence type="ECO:0000256" key="5">
    <source>
        <dbReference type="HAMAP-Rule" id="MF_01244"/>
    </source>
</evidence>
<dbReference type="KEGG" id="mehf:MmiHf6_11120"/>
<dbReference type="PIRSF" id="PIRSF006655">
    <property type="entry name" value="DHQ_synth"/>
    <property type="match status" value="1"/>
</dbReference>
<dbReference type="Proteomes" id="UP001302978">
    <property type="component" value="Chromosome"/>
</dbReference>
<evidence type="ECO:0000259" key="7">
    <source>
        <dbReference type="Pfam" id="PF26558"/>
    </source>
</evidence>
<keyword evidence="2 5" id="KW-0560">Oxidoreductase</keyword>
<accession>A0AA96ZU18</accession>
<dbReference type="InterPro" id="IPR056179">
    <property type="entry name" value="DHQS_C"/>
</dbReference>
<comment type="similarity">
    <text evidence="5">Belongs to the archaeal-type DHQ synthase family.</text>
</comment>
<dbReference type="AlphaFoldDB" id="A0AA96ZU18"/>
<dbReference type="EMBL" id="CP131059">
    <property type="protein sequence ID" value="WNY23796.1"/>
    <property type="molecule type" value="Genomic_DNA"/>
</dbReference>
<dbReference type="PANTHER" id="PTHR33563">
    <property type="match status" value="1"/>
</dbReference>
<gene>
    <name evidence="5 8" type="primary">aroB'</name>
    <name evidence="8" type="ORF">MmiHf6_11120</name>
</gene>
<evidence type="ECO:0000259" key="6">
    <source>
        <dbReference type="Pfam" id="PF01959"/>
    </source>
</evidence>
<evidence type="ECO:0000256" key="4">
    <source>
        <dbReference type="ARBA" id="ARBA00023141"/>
    </source>
</evidence>
<dbReference type="PANTHER" id="PTHR33563:SF1">
    <property type="entry name" value="3-DEHYDROQUINATE SYNTHASE"/>
    <property type="match status" value="1"/>
</dbReference>
<evidence type="ECO:0000256" key="1">
    <source>
        <dbReference type="ARBA" id="ARBA00022605"/>
    </source>
</evidence>
<keyword evidence="4 5" id="KW-0057">Aromatic amino acid biosynthesis</keyword>
<feature type="domain" description="3-dehydroquinate synthase N-terminal" evidence="6">
    <location>
        <begin position="1"/>
        <end position="202"/>
    </location>
</feature>
<keyword evidence="3 5" id="KW-0520">NAD</keyword>
<dbReference type="GeneID" id="85195679"/>
<dbReference type="GO" id="GO:0051287">
    <property type="term" value="F:NAD binding"/>
    <property type="evidence" value="ECO:0007669"/>
    <property type="project" value="UniProtKB-UniRule"/>
</dbReference>
<comment type="catalytic activity">
    <reaction evidence="5">
        <text>2-amino-2,3,7-trideoxy-D-lyxo-hept-6-ulosonate + NAD(+) + H2O = 3-dehydroquinate + NH4(+) + NADH + H(+)</text>
        <dbReference type="Rhea" id="RHEA:25956"/>
        <dbReference type="ChEBI" id="CHEBI:15377"/>
        <dbReference type="ChEBI" id="CHEBI:15378"/>
        <dbReference type="ChEBI" id="CHEBI:28938"/>
        <dbReference type="ChEBI" id="CHEBI:32364"/>
        <dbReference type="ChEBI" id="CHEBI:57540"/>
        <dbReference type="ChEBI" id="CHEBI:57945"/>
        <dbReference type="ChEBI" id="CHEBI:58859"/>
        <dbReference type="EC" id="1.4.1.24"/>
    </reaction>
</comment>
<evidence type="ECO:0000313" key="9">
    <source>
        <dbReference type="Proteomes" id="UP001302978"/>
    </source>
</evidence>
<dbReference type="GO" id="GO:0102042">
    <property type="term" value="F:dehydroquinate synthase activity"/>
    <property type="evidence" value="ECO:0007669"/>
    <property type="project" value="UniProtKB-EC"/>
</dbReference>
<feature type="domain" description="3-dehydroquinate synthase C-terminal" evidence="7">
    <location>
        <begin position="216"/>
        <end position="389"/>
    </location>
</feature>
<dbReference type="HAMAP" id="MF_01244">
    <property type="entry name" value="Arch_DHQ_synthase"/>
    <property type="match status" value="1"/>
</dbReference>
<dbReference type="GO" id="GO:0009073">
    <property type="term" value="P:aromatic amino acid family biosynthetic process"/>
    <property type="evidence" value="ECO:0007669"/>
    <property type="project" value="UniProtKB-UniRule"/>
</dbReference>